<evidence type="ECO:0000256" key="6">
    <source>
        <dbReference type="ARBA" id="ARBA00022849"/>
    </source>
</evidence>
<dbReference type="PANTHER" id="PTHR43057">
    <property type="entry name" value="ARSENITE EFFLUX TRANSPORTER"/>
    <property type="match status" value="1"/>
</dbReference>
<reference evidence="10 11" key="1">
    <citation type="journal article" date="2019" name="Int. J. Syst. Evol. Microbiol.">
        <title>The Global Catalogue of Microorganisms (GCM) 10K type strain sequencing project: providing services to taxonomists for standard genome sequencing and annotation.</title>
        <authorList>
            <consortium name="The Broad Institute Genomics Platform"/>
            <consortium name="The Broad Institute Genome Sequencing Center for Infectious Disease"/>
            <person name="Wu L."/>
            <person name="Ma J."/>
        </authorList>
    </citation>
    <scope>NUCLEOTIDE SEQUENCE [LARGE SCALE GENOMIC DNA]</scope>
    <source>
        <strain evidence="10 11">SYNS20</strain>
    </source>
</reference>
<dbReference type="PIRSF" id="PIRSF005508">
    <property type="entry name" value="Acr3"/>
    <property type="match status" value="1"/>
</dbReference>
<evidence type="ECO:0000256" key="9">
    <source>
        <dbReference type="SAM" id="Phobius"/>
    </source>
</evidence>
<feature type="transmembrane region" description="Helical" evidence="9">
    <location>
        <begin position="102"/>
        <end position="124"/>
    </location>
</feature>
<name>A0ABD5TAN5_9EURY</name>
<protein>
    <submittedName>
        <fullName evidence="10">ACR3 family arsenite efflux transporter</fullName>
    </submittedName>
</protein>
<dbReference type="Gene3D" id="1.20.1530.20">
    <property type="match status" value="1"/>
</dbReference>
<evidence type="ECO:0000256" key="1">
    <source>
        <dbReference type="ARBA" id="ARBA00004651"/>
    </source>
</evidence>
<evidence type="ECO:0000256" key="5">
    <source>
        <dbReference type="ARBA" id="ARBA00022692"/>
    </source>
</evidence>
<feature type="transmembrane region" description="Helical" evidence="9">
    <location>
        <begin position="33"/>
        <end position="55"/>
    </location>
</feature>
<gene>
    <name evidence="10" type="primary">arsB</name>
    <name evidence="10" type="ORF">ACFQFD_08930</name>
</gene>
<keyword evidence="7 9" id="KW-1133">Transmembrane helix</keyword>
<evidence type="ECO:0000256" key="3">
    <source>
        <dbReference type="ARBA" id="ARBA00022448"/>
    </source>
</evidence>
<dbReference type="NCBIfam" id="TIGR00832">
    <property type="entry name" value="acr3"/>
    <property type="match status" value="1"/>
</dbReference>
<comment type="caution">
    <text evidence="10">The sequence shown here is derived from an EMBL/GenBank/DDBJ whole genome shotgun (WGS) entry which is preliminary data.</text>
</comment>
<feature type="transmembrane region" description="Helical" evidence="9">
    <location>
        <begin position="251"/>
        <end position="272"/>
    </location>
</feature>
<feature type="transmembrane region" description="Helical" evidence="9">
    <location>
        <begin position="130"/>
        <end position="150"/>
    </location>
</feature>
<evidence type="ECO:0000256" key="8">
    <source>
        <dbReference type="ARBA" id="ARBA00023136"/>
    </source>
</evidence>
<feature type="transmembrane region" description="Helical" evidence="9">
    <location>
        <begin position="162"/>
        <end position="186"/>
    </location>
</feature>
<dbReference type="InterPro" id="IPR004706">
    <property type="entry name" value="Arsenical-R_Acr3"/>
</dbReference>
<feature type="transmembrane region" description="Helical" evidence="9">
    <location>
        <begin position="339"/>
        <end position="364"/>
    </location>
</feature>
<evidence type="ECO:0000313" key="11">
    <source>
        <dbReference type="Proteomes" id="UP001596443"/>
    </source>
</evidence>
<feature type="transmembrane region" description="Helical" evidence="9">
    <location>
        <begin position="61"/>
        <end position="81"/>
    </location>
</feature>
<keyword evidence="11" id="KW-1185">Reference proteome</keyword>
<dbReference type="Proteomes" id="UP001596443">
    <property type="component" value="Unassembled WGS sequence"/>
</dbReference>
<dbReference type="FunFam" id="1.20.1530.20:FF:000009">
    <property type="entry name" value="Arsenite transporter, ACR3 family"/>
    <property type="match status" value="1"/>
</dbReference>
<feature type="transmembrane region" description="Helical" evidence="9">
    <location>
        <begin position="206"/>
        <end position="230"/>
    </location>
</feature>
<dbReference type="PANTHER" id="PTHR43057:SF1">
    <property type="entry name" value="ARSENICAL-RESISTANCE PROTEIN 3"/>
    <property type="match status" value="1"/>
</dbReference>
<dbReference type="GeneID" id="81209167"/>
<proteinExistence type="inferred from homology"/>
<dbReference type="RefSeq" id="WP_284062913.1">
    <property type="nucleotide sequence ID" value="NZ_CP126158.1"/>
</dbReference>
<evidence type="ECO:0000256" key="4">
    <source>
        <dbReference type="ARBA" id="ARBA00022475"/>
    </source>
</evidence>
<sequence>MSNADGNAHEHGPSCGCEACGDPRSMDFLDKYLTVWIFGAMAIGVGLGFVAPSVTGPIQDLHLVEIGLIAMMYPPLAKADYSRLRTVFSNWRVLSLSLVQNWLIGPTLMFGLAVVFFGGVVPGLPARPEYFLGLVFIGMARCIAMVLVWNELAEGSTEYVTGLVAFNSLFQILTYGVYVWFFALVLPSMLGMESLVDGITTFDVTPVQVIEAIVVFLGVPFAAGFLSRYVGTRVKSEAWYEEEFVSRVDPVTLVALLFTVIVMFATQGGNIVAAPGDVLLIAVPLTIYFVVMFLVSFGMGRGIGADYSTTTAIGFTAASNNFELAIAVAVAVFGVGSGVAFATVVGPLIEVPVLLALVNVALYFQRKFDWDGRDDGRGTTAGATASDD</sequence>
<evidence type="ECO:0000256" key="2">
    <source>
        <dbReference type="ARBA" id="ARBA00010110"/>
    </source>
</evidence>
<dbReference type="InterPro" id="IPR002657">
    <property type="entry name" value="BilAc:Na_symport/Acr3"/>
</dbReference>
<keyword evidence="3" id="KW-0813">Transport</keyword>
<organism evidence="10 11">
    <name type="scientific">Halobaculum halobium</name>
    <dbReference type="NCBI Taxonomy" id="3032281"/>
    <lineage>
        <taxon>Archaea</taxon>
        <taxon>Methanobacteriati</taxon>
        <taxon>Methanobacteriota</taxon>
        <taxon>Stenosarchaea group</taxon>
        <taxon>Halobacteria</taxon>
        <taxon>Halobacteriales</taxon>
        <taxon>Haloferacaceae</taxon>
        <taxon>Halobaculum</taxon>
    </lineage>
</organism>
<keyword evidence="6" id="KW-0059">Arsenical resistance</keyword>
<keyword evidence="4" id="KW-1003">Cell membrane</keyword>
<dbReference type="GO" id="GO:0005886">
    <property type="term" value="C:plasma membrane"/>
    <property type="evidence" value="ECO:0007669"/>
    <property type="project" value="UniProtKB-SubCell"/>
</dbReference>
<dbReference type="Pfam" id="PF01758">
    <property type="entry name" value="SBF"/>
    <property type="match status" value="1"/>
</dbReference>
<dbReference type="EMBL" id="JBHSWX010000012">
    <property type="protein sequence ID" value="MFC6786099.1"/>
    <property type="molecule type" value="Genomic_DNA"/>
</dbReference>
<accession>A0ABD5TAN5</accession>
<dbReference type="GO" id="GO:0046685">
    <property type="term" value="P:response to arsenic-containing substance"/>
    <property type="evidence" value="ECO:0007669"/>
    <property type="project" value="UniProtKB-KW"/>
</dbReference>
<evidence type="ECO:0000256" key="7">
    <source>
        <dbReference type="ARBA" id="ARBA00022989"/>
    </source>
</evidence>
<feature type="transmembrane region" description="Helical" evidence="9">
    <location>
        <begin position="312"/>
        <end position="333"/>
    </location>
</feature>
<feature type="transmembrane region" description="Helical" evidence="9">
    <location>
        <begin position="278"/>
        <end position="300"/>
    </location>
</feature>
<comment type="subcellular location">
    <subcellularLocation>
        <location evidence="1">Cell membrane</location>
        <topology evidence="1">Multi-pass membrane protein</topology>
    </subcellularLocation>
</comment>
<dbReference type="InterPro" id="IPR038770">
    <property type="entry name" value="Na+/solute_symporter_sf"/>
</dbReference>
<comment type="similarity">
    <text evidence="2">Belongs to the arsenical resistance-3 (ACR3) (TC 2.A.59) family.</text>
</comment>
<dbReference type="AlphaFoldDB" id="A0ABD5TAN5"/>
<keyword evidence="5 9" id="KW-0812">Transmembrane</keyword>
<keyword evidence="8 9" id="KW-0472">Membrane</keyword>
<evidence type="ECO:0000313" key="10">
    <source>
        <dbReference type="EMBL" id="MFC6786099.1"/>
    </source>
</evidence>